<feature type="region of interest" description="Disordered" evidence="5">
    <location>
        <begin position="1732"/>
        <end position="1775"/>
    </location>
</feature>
<feature type="region of interest" description="Disordered" evidence="5">
    <location>
        <begin position="483"/>
        <end position="502"/>
    </location>
</feature>
<evidence type="ECO:0000313" key="6">
    <source>
        <dbReference type="EMBL" id="CDI78570.1"/>
    </source>
</evidence>
<feature type="compositionally biased region" description="Acidic residues" evidence="5">
    <location>
        <begin position="2200"/>
        <end position="2210"/>
    </location>
</feature>
<dbReference type="EMBL" id="HG670889">
    <property type="protein sequence ID" value="CDI78570.1"/>
    <property type="molecule type" value="Genomic_DNA"/>
</dbReference>
<feature type="compositionally biased region" description="Low complexity" evidence="5">
    <location>
        <begin position="2550"/>
        <end position="2565"/>
    </location>
</feature>
<feature type="region of interest" description="Disordered" evidence="5">
    <location>
        <begin position="1605"/>
        <end position="1671"/>
    </location>
</feature>
<feature type="compositionally biased region" description="Low complexity" evidence="5">
    <location>
        <begin position="1086"/>
        <end position="1099"/>
    </location>
</feature>
<feature type="compositionally biased region" description="Polar residues" evidence="5">
    <location>
        <begin position="44"/>
        <end position="55"/>
    </location>
</feature>
<evidence type="ECO:0000256" key="4">
    <source>
        <dbReference type="SAM" id="Coils"/>
    </source>
</evidence>
<dbReference type="OrthoDB" id="346649at2759"/>
<feature type="region of interest" description="Disordered" evidence="5">
    <location>
        <begin position="2171"/>
        <end position="2214"/>
    </location>
</feature>
<feature type="compositionally biased region" description="Polar residues" evidence="5">
    <location>
        <begin position="1018"/>
        <end position="1043"/>
    </location>
</feature>
<evidence type="ECO:0000256" key="2">
    <source>
        <dbReference type="ARBA" id="ARBA00022741"/>
    </source>
</evidence>
<feature type="region of interest" description="Disordered" evidence="5">
    <location>
        <begin position="1346"/>
        <end position="1384"/>
    </location>
</feature>
<dbReference type="OMA" id="CMRLDKA"/>
<dbReference type="PANTHER" id="PTHR23359">
    <property type="entry name" value="NUCLEOTIDE KINASE"/>
    <property type="match status" value="1"/>
</dbReference>
<feature type="compositionally biased region" description="Polar residues" evidence="5">
    <location>
        <begin position="1"/>
        <end position="11"/>
    </location>
</feature>
<feature type="compositionally biased region" description="Basic and acidic residues" evidence="5">
    <location>
        <begin position="1044"/>
        <end position="1059"/>
    </location>
</feature>
<keyword evidence="2" id="KW-0547">Nucleotide-binding</keyword>
<dbReference type="GeneID" id="25268862"/>
<feature type="compositionally biased region" description="Basic and acidic residues" evidence="5">
    <location>
        <begin position="1100"/>
        <end position="1111"/>
    </location>
</feature>
<feature type="compositionally biased region" description="Basic and acidic residues" evidence="5">
    <location>
        <begin position="778"/>
        <end position="789"/>
    </location>
</feature>
<feature type="region of interest" description="Disordered" evidence="5">
    <location>
        <begin position="1399"/>
        <end position="1443"/>
    </location>
</feature>
<dbReference type="InterPro" id="IPR027417">
    <property type="entry name" value="P-loop_NTPase"/>
</dbReference>
<feature type="region of interest" description="Disordered" evidence="5">
    <location>
        <begin position="875"/>
        <end position="1137"/>
    </location>
</feature>
<reference evidence="6" key="1">
    <citation type="submission" date="2013-10" db="EMBL/GenBank/DDBJ databases">
        <title>Genomic analysis of the causative agents of coccidiosis in chickens.</title>
        <authorList>
            <person name="Reid A.J."/>
            <person name="Blake D."/>
            <person name="Billington K."/>
            <person name="Browne H."/>
            <person name="Dunn M."/>
            <person name="Hung S."/>
            <person name="Kawahara F."/>
            <person name="Miranda-Saavedra D."/>
            <person name="Mourier T."/>
            <person name="Nagra H."/>
            <person name="Otto T.D."/>
            <person name="Rawlings N."/>
            <person name="Sanchez A."/>
            <person name="Sanders M."/>
            <person name="Subramaniam C."/>
            <person name="Tay Y."/>
            <person name="Dear P."/>
            <person name="Doerig C."/>
            <person name="Gruber A."/>
            <person name="Parkinson J."/>
            <person name="Shirley M."/>
            <person name="Wan K.L."/>
            <person name="Berriman M."/>
            <person name="Tomley F."/>
            <person name="Pain A."/>
        </authorList>
    </citation>
    <scope>NUCLEOTIDE SEQUENCE</scope>
    <source>
        <strain evidence="6">Houghton</strain>
    </source>
</reference>
<organism evidence="6 7">
    <name type="scientific">Eimeria acervulina</name>
    <name type="common">Coccidian parasite</name>
    <dbReference type="NCBI Taxonomy" id="5801"/>
    <lineage>
        <taxon>Eukaryota</taxon>
        <taxon>Sar</taxon>
        <taxon>Alveolata</taxon>
        <taxon>Apicomplexa</taxon>
        <taxon>Conoidasida</taxon>
        <taxon>Coccidia</taxon>
        <taxon>Eucoccidiorida</taxon>
        <taxon>Eimeriorina</taxon>
        <taxon>Eimeriidae</taxon>
        <taxon>Eimeria</taxon>
    </lineage>
</organism>
<evidence type="ECO:0000256" key="1">
    <source>
        <dbReference type="ARBA" id="ARBA00022679"/>
    </source>
</evidence>
<dbReference type="RefSeq" id="XP_013251208.1">
    <property type="nucleotide sequence ID" value="XM_013395754.1"/>
</dbReference>
<reference evidence="6" key="2">
    <citation type="submission" date="2013-10" db="EMBL/GenBank/DDBJ databases">
        <authorList>
            <person name="Aslett M."/>
        </authorList>
    </citation>
    <scope>NUCLEOTIDE SEQUENCE</scope>
    <source>
        <strain evidence="6">Houghton</strain>
    </source>
</reference>
<keyword evidence="1" id="KW-0808">Transferase</keyword>
<feature type="region of interest" description="Disordered" evidence="5">
    <location>
        <begin position="2544"/>
        <end position="2600"/>
    </location>
</feature>
<feature type="region of interest" description="Disordered" evidence="5">
    <location>
        <begin position="334"/>
        <end position="366"/>
    </location>
</feature>
<dbReference type="GO" id="GO:0019205">
    <property type="term" value="F:nucleobase-containing compound kinase activity"/>
    <property type="evidence" value="ECO:0007669"/>
    <property type="project" value="InterPro"/>
</dbReference>
<feature type="compositionally biased region" description="Basic and acidic residues" evidence="5">
    <location>
        <begin position="16"/>
        <end position="29"/>
    </location>
</feature>
<feature type="compositionally biased region" description="Basic and acidic residues" evidence="5">
    <location>
        <begin position="1426"/>
        <end position="1443"/>
    </location>
</feature>
<keyword evidence="4" id="KW-0175">Coiled coil</keyword>
<dbReference type="GO" id="GO:0006139">
    <property type="term" value="P:nucleobase-containing compound metabolic process"/>
    <property type="evidence" value="ECO:0007669"/>
    <property type="project" value="InterPro"/>
</dbReference>
<feature type="region of interest" description="Disordered" evidence="5">
    <location>
        <begin position="768"/>
        <end position="807"/>
    </location>
</feature>
<feature type="region of interest" description="Disordered" evidence="5">
    <location>
        <begin position="419"/>
        <end position="448"/>
    </location>
</feature>
<feature type="compositionally biased region" description="Low complexity" evidence="5">
    <location>
        <begin position="1399"/>
        <end position="1420"/>
    </location>
</feature>
<feature type="compositionally biased region" description="Low complexity" evidence="5">
    <location>
        <begin position="1606"/>
        <end position="1620"/>
    </location>
</feature>
<evidence type="ECO:0000256" key="5">
    <source>
        <dbReference type="SAM" id="MobiDB-lite"/>
    </source>
</evidence>
<feature type="region of interest" description="Disordered" evidence="5">
    <location>
        <begin position="2485"/>
        <end position="2506"/>
    </location>
</feature>
<protein>
    <submittedName>
        <fullName evidence="6">Adenylate kinase family protein, related</fullName>
    </submittedName>
</protein>
<gene>
    <name evidence="6" type="ORF">EAH_00007920</name>
</gene>
<dbReference type="InterPro" id="IPR000850">
    <property type="entry name" value="Adenylat/UMP-CMP_kin"/>
</dbReference>
<feature type="region of interest" description="Disordered" evidence="5">
    <location>
        <begin position="531"/>
        <end position="604"/>
    </location>
</feature>
<dbReference type="Gene3D" id="3.40.50.300">
    <property type="entry name" value="P-loop containing nucleotide triphosphate hydrolases"/>
    <property type="match status" value="1"/>
</dbReference>
<dbReference type="Proteomes" id="UP000018050">
    <property type="component" value="Unassembled WGS sequence"/>
</dbReference>
<name>U6GEK3_EIMAC</name>
<evidence type="ECO:0000256" key="3">
    <source>
        <dbReference type="ARBA" id="ARBA00022777"/>
    </source>
</evidence>
<feature type="compositionally biased region" description="Acidic residues" evidence="5">
    <location>
        <begin position="1739"/>
        <end position="1755"/>
    </location>
</feature>
<feature type="compositionally biased region" description="Basic and acidic residues" evidence="5">
    <location>
        <begin position="903"/>
        <end position="919"/>
    </location>
</feature>
<feature type="compositionally biased region" description="Basic and acidic residues" evidence="5">
    <location>
        <begin position="550"/>
        <end position="565"/>
    </location>
</feature>
<feature type="region of interest" description="Disordered" evidence="5">
    <location>
        <begin position="1"/>
        <end position="57"/>
    </location>
</feature>
<proteinExistence type="predicted"/>
<dbReference type="GO" id="GO:0005524">
    <property type="term" value="F:ATP binding"/>
    <property type="evidence" value="ECO:0007669"/>
    <property type="project" value="InterPro"/>
</dbReference>
<feature type="compositionally biased region" description="Polar residues" evidence="5">
    <location>
        <begin position="1314"/>
        <end position="1327"/>
    </location>
</feature>
<dbReference type="VEuPathDB" id="ToxoDB:EAH_00007920"/>
<feature type="region of interest" description="Disordered" evidence="5">
    <location>
        <begin position="2406"/>
        <end position="2469"/>
    </location>
</feature>
<accession>U6GEK3</accession>
<evidence type="ECO:0000313" key="7">
    <source>
        <dbReference type="Proteomes" id="UP000018050"/>
    </source>
</evidence>
<keyword evidence="3 6" id="KW-0418">Kinase</keyword>
<feature type="compositionally biased region" description="Basic and acidic residues" evidence="5">
    <location>
        <begin position="991"/>
        <end position="1008"/>
    </location>
</feature>
<feature type="compositionally biased region" description="Basic and acidic residues" evidence="5">
    <location>
        <begin position="422"/>
        <end position="448"/>
    </location>
</feature>
<keyword evidence="7" id="KW-1185">Reference proteome</keyword>
<feature type="compositionally biased region" description="Low complexity" evidence="5">
    <location>
        <begin position="1119"/>
        <end position="1130"/>
    </location>
</feature>
<feature type="region of interest" description="Disordered" evidence="5">
    <location>
        <begin position="1314"/>
        <end position="1334"/>
    </location>
</feature>
<sequence>MSKNSPNSSGASELAFPHEDAIQRPKDQALQDEFSSAEDVSDGGLQNSEGSSSTVKVPDCNPALVVPALQGLSALHLEGSGKTEAVEFREVEELGMRQQGLEDLFEWEKLSCETPYYLQGREVVDLIEEEWRHDSRGEDGLSRSAFFESFFQLADIWTPGIDGSAYAEFLKRLFRRITIKRARTKTGARMTKIRPKIVVKVVNRDLKKPENEQRDQADAQQVDLIVNSVGDAGCVAEWSKAEHEAVEALLVAHMSGEKASLESLELREEVLHDCTEVSQDEPVSTEWADYSNIAPLGAASRAFLESVFSKSVAAVLQENRNQDDSINRRNYTETELTAGEDQDTPQPGTQDIEGPTTRQPTPPRTLRHFADYKSKTDLPLRISGVSEEELRHFNSIGLPVQMEGMPRLVRLKGAPQLLQKKQVHEHETKQKAQDNEPKEVEEPEPRKDVCLLDDSQVALLQDLTSVDGNDLSLEDLKNALASGKGETTPVFTPPVDPDPQLERQPVPAQEIATEPELKPALEQKWKLDPHPETHAKLEPEPDPEWWKPAQDGEHDEGSTDVKAGTEKPTPVPEVQLAPPVESSTDAESILQKKGSGRPSPRLIRHSGNFRTRVFYSLCEETPKQRNPKSFRRSIMIKGVGSVVVRHFADFTSSHLPQITLLDEGQVDGEPWHKAYLQTDEPPQEHTIMLTEEDEVAFAQEPRQAILIVGPNGPGKLQATHNSHGLCNNLESTLHVSEVNAFLRHLRDLSGRRRLNWPELLLRHSRICEQRQRRRREERRRAILEKKSASQKDQTASPKEGALPLAGVGSFESQSSNEIRHLVDKEVGGVIAVTGGPSVSEPQQIAALAALASSNRDRTFPSDSERNDPLDAFRLDLGDGNAGNSPAAEAPEALDEGPGTSGEMAKETKDGSKIFAEKAESGLLGPSQPSSIGNLEMAVPVEGADKKEPSNRPADVESLETSGECWPVAQQETEATQAAQASEQGANMPATSKDKPSIDPHEVEPRREVSNGAVATEKASATSNSHRNGGCQLNFNAEDTPANSDTKDPEGSWALEDHTENAAPTSALAPFPDGGSGEASNGPHTGSSTNSENASSAAAETSERMEPEKNETELQPWLVEDGGSELSSSEASDSDSEAEELFRIAAADASQPQPNPLMDAFPSRAVFLMIDPKDGGRTLMVDTTSGALVDEFRTDPDGMQDGEEEIELSFNAEADLLEVKLAPECFSTLKSSRASSSSCGLLHSIHEKINMPAEVIRYQDNEDGSTLEAQVVMAGPRIAAALEFLAVRPVGEVASPVQGSSEIQHFSELLLRGGNAQQQAEDAGNTTEGPEDVQEGEGVLAATEVTGDEGDENAEQSGSGTSRGVGGVGESPRVTVPPKKFPMIDDIWGESQPEVLNSEGHSALEAEEASASSGSSTSDADQAGDEANMRERHEVHSSTEDSRQLDHLLQRRWTAWGPYCPVSLQENGKVVEGQKQFAVEFAGKLFLLAEEQKRAKFLKDPKKYVDTPPALPRNTNVYLFGPSYAGAAKQARLLSQTYGLFTVDAEKEIADGHRRREEEKRRLMEGEERLKEELLLQERLQKERQREEEEQRLMHAEDVRRLALAFPETPNEVVNPENPTNGDSLERPGSQKAPLGPQGSASTGGAGSGLDRGSISSSAEPEKETTTDSAEATKTALFTTSDAEEQLLNEGQALGNEAVVRLIVQTLGLEENVKRADALDKYRAEMEAYEAKYGQKTDIEGNDEPQEEEDANEETGDASGGNRKNKVVNDIKPPPPTAPPELLKVATGFVLVHQPPTQAFLQQLARLGIEFHHIVHFTNNPEDIEEAEAAGATQFACTDSEVVFEDEVNKPEVDANEKQREREIDDALILDIEVEPTKIEATLTDLLKHYRLRQLIDPFYIKPDPPERVVPPPNLEEPRLSLQVRQRVYMLFDEEKKYKFTADTRRYLPSLDKCNDANETGTLKVPPPRIAFLGSLGSEVEKRITQLSNEYAMPFLDLRAAFSSALKNELLMHLRQEKRAALEEALDEHNPEESAGSPDEAEDALWPLLSLGSNDLREADGDMCKQIWLGLHEEVQQKLCQAALRSVLHPDIGPVFIQAGVFTNPLVDAAPATEDEIEEQVGFNIGSLMDKAGRLPDCVVIFLCTDEVGVSRCLDLEKIDREAVEAKRREELEMKQERKARRKSPLDSSAEGDSESGTGGVEEEGEGDGEAELSASEKARQEFLKNKLARDAALLDCAKSFAMARVPVLTRLKDFAEFPVLFRDRVYFPAETEEERNIFCQTPSKFLTGPTPPPKLHHPACIFLGPLNSNRTLIAKQIAEWCGALYVSPFQLLQEVTAAPAPTSALNKCILEDLQQGKAAAPCCTCRLIAARLRSHEAKQRGFLLDGCGLEGVGVEQLMEIMRAGPHEATSLSRKHRLEHNISRSSSSIEVPTFPVETEGPQPAAEQPHEEATAQMLDSSKPTELDLEGSGGYKESAVIVGASLHAQEPEPASQPEPTEAEKVGPVHDAGEVEKEGIQGSAELITSIPPLQLGDLRPSSADFRRQYPLPVESGSSSETPSPGALSSPPAPSEGTAASANHKDVHACEVEEEGEEENNVTPPLPFPLVDIVFVFDPEGEDLWAEKERLLQEEEHKIPHQGTSKQRPSYPYGDSRDLLETPDWANARRVLQEGAVLQQVEAFRSLGVRIVNVPAGKSEWLQFDLVKKEIEAMLRRRHGYERLKAQGRPARCPIEQRTDTAVEGFLATYCPKGLFVALEALQYTPIQLQLLIGAYAYNGNKRKLERAPTVLCACCALLLLSQPKPYLQQHLPELLPRRLSSEAGSDCASLALKGYCPVTLVHSGELVKGDRRVLVSYGEETFCFVGEEERRQFLLFPADYRTRAQLPARLTGSQRLGQPPKTLSGIAQAARERCMQQLQGSEVSGNPLMAEEGLAKLRDTLKDALTYIEVSTLDLLMEALLFVGTNRPLHPQCNPHSSAVRLLAHYLRAKNPLISGYAKAEAEAALQTFVQECQTPLEARQAILQLHYHKIKEGQTYLPPEQVRPYEAKASPQILQQEWSHLTALHYARVTKRLDKLLSLD</sequence>
<feature type="compositionally biased region" description="Low complexity" evidence="5">
    <location>
        <begin position="968"/>
        <end position="983"/>
    </location>
</feature>
<feature type="coiled-coil region" evidence="4">
    <location>
        <begin position="1552"/>
        <end position="1598"/>
    </location>
</feature>